<evidence type="ECO:0000313" key="6">
    <source>
        <dbReference type="Proteomes" id="UP001165413"/>
    </source>
</evidence>
<evidence type="ECO:0000256" key="3">
    <source>
        <dbReference type="ARBA" id="ARBA00022801"/>
    </source>
</evidence>
<keyword evidence="3 5" id="KW-0378">Hydrolase</keyword>
<organism evidence="5 6">
    <name type="scientific">Opacimonas viscosa</name>
    <dbReference type="NCBI Taxonomy" id="2961944"/>
    <lineage>
        <taxon>Bacteria</taxon>
        <taxon>Pseudomonadati</taxon>
        <taxon>Pseudomonadota</taxon>
        <taxon>Gammaproteobacteria</taxon>
        <taxon>Alteromonadales</taxon>
        <taxon>Alteromonadaceae</taxon>
        <taxon>Opacimonas</taxon>
    </lineage>
</organism>
<proteinExistence type="inferred from homology"/>
<dbReference type="NCBIfam" id="NF003642">
    <property type="entry name" value="PRK05282.1"/>
    <property type="match status" value="1"/>
</dbReference>
<reference evidence="5" key="1">
    <citation type="submission" date="2022-07" db="EMBL/GenBank/DDBJ databases">
        <title>Characterization of the Novel Bacterium Alteromonas immobilis LMIT006 and Alteromonas gregis LMIT007.</title>
        <authorList>
            <person name="Lin X."/>
        </authorList>
    </citation>
    <scope>NUCLEOTIDE SEQUENCE</scope>
    <source>
        <strain evidence="5">LMIT007</strain>
    </source>
</reference>
<evidence type="ECO:0000256" key="2">
    <source>
        <dbReference type="ARBA" id="ARBA00022670"/>
    </source>
</evidence>
<evidence type="ECO:0000256" key="1">
    <source>
        <dbReference type="ARBA" id="ARBA00006534"/>
    </source>
</evidence>
<gene>
    <name evidence="5" type="primary">pepE</name>
    <name evidence="5" type="ORF">NLF92_10780</name>
</gene>
<comment type="caution">
    <text evidence="5">The sequence shown here is derived from an EMBL/GenBank/DDBJ whole genome shotgun (WGS) entry which is preliminary data.</text>
</comment>
<sequence length="233" mass="25254">MQILMLSSSKANNSEYLAPCREMIQAHLGEVTSCLFIPFAGITMTYDAYTQKVQDALPEYTITGIHQYADPIKAISEAQSILVGGGNTFHLLYQLQTQDLIPAIQAAVAKHTPYIGWSAGSNICGSSIRTTNDMPIIEPPSFTALGFVPCQLNPHYTDEHPEGFHGETRDERLSEFSALNPDIPVIGIREGGALIRQGDTLTLAPVNDGIQMLNGKKTQIPAGADLTYCLSIS</sequence>
<keyword evidence="6" id="KW-1185">Reference proteome</keyword>
<dbReference type="Gene3D" id="3.40.50.880">
    <property type="match status" value="1"/>
</dbReference>
<dbReference type="InterPro" id="IPR005320">
    <property type="entry name" value="Peptidase_S51"/>
</dbReference>
<keyword evidence="2" id="KW-0645">Protease</keyword>
<dbReference type="GO" id="GO:0016805">
    <property type="term" value="F:dipeptidase activity"/>
    <property type="evidence" value="ECO:0007669"/>
    <property type="project" value="UniProtKB-KW"/>
</dbReference>
<protein>
    <submittedName>
        <fullName evidence="5">Dipeptidase PepE</fullName>
        <ecNumber evidence="5">3.4.13.21</ecNumber>
    </submittedName>
</protein>
<comment type="similarity">
    <text evidence="1">Belongs to the peptidase S51 family.</text>
</comment>
<name>A0AA42BMB1_9ALTE</name>
<dbReference type="GO" id="GO:0006508">
    <property type="term" value="P:proteolysis"/>
    <property type="evidence" value="ECO:0007669"/>
    <property type="project" value="UniProtKB-KW"/>
</dbReference>
<evidence type="ECO:0000256" key="4">
    <source>
        <dbReference type="ARBA" id="ARBA00022825"/>
    </source>
</evidence>
<dbReference type="InterPro" id="IPR029062">
    <property type="entry name" value="Class_I_gatase-like"/>
</dbReference>
<dbReference type="RefSeq" id="WP_254101752.1">
    <property type="nucleotide sequence ID" value="NZ_JANATA010000021.1"/>
</dbReference>
<dbReference type="EMBL" id="JANATA010000021">
    <property type="protein sequence ID" value="MCP3429429.1"/>
    <property type="molecule type" value="Genomic_DNA"/>
</dbReference>
<dbReference type="CDD" id="cd03146">
    <property type="entry name" value="GAT1_Peptidase_E"/>
    <property type="match status" value="1"/>
</dbReference>
<dbReference type="GO" id="GO:0008236">
    <property type="term" value="F:serine-type peptidase activity"/>
    <property type="evidence" value="ECO:0007669"/>
    <property type="project" value="UniProtKB-KW"/>
</dbReference>
<dbReference type="PANTHER" id="PTHR20842">
    <property type="entry name" value="PROTEASE S51 ALPHA-ASPARTYL DIPEPTIDASE"/>
    <property type="match status" value="1"/>
</dbReference>
<evidence type="ECO:0000313" key="5">
    <source>
        <dbReference type="EMBL" id="MCP3429429.1"/>
    </source>
</evidence>
<keyword evidence="4" id="KW-0720">Serine protease</keyword>
<dbReference type="Pfam" id="PF03575">
    <property type="entry name" value="Peptidase_S51"/>
    <property type="match status" value="1"/>
</dbReference>
<keyword evidence="5" id="KW-0224">Dipeptidase</keyword>
<dbReference type="AlphaFoldDB" id="A0AA42BMB1"/>
<dbReference type="PANTHER" id="PTHR20842:SF0">
    <property type="entry name" value="ALPHA-ASPARTYL DIPEPTIDASE"/>
    <property type="match status" value="1"/>
</dbReference>
<accession>A0AA42BMB1</accession>
<dbReference type="SUPFAM" id="SSF52317">
    <property type="entry name" value="Class I glutamine amidotransferase-like"/>
    <property type="match status" value="1"/>
</dbReference>
<dbReference type="Proteomes" id="UP001165413">
    <property type="component" value="Unassembled WGS sequence"/>
</dbReference>
<dbReference type="EC" id="3.4.13.21" evidence="5"/>